<name>A0A9D3PMZ2_MEGAT</name>
<dbReference type="AlphaFoldDB" id="A0A9D3PMZ2"/>
<dbReference type="PROSITE" id="PS51293">
    <property type="entry name" value="SANT"/>
    <property type="match status" value="1"/>
</dbReference>
<evidence type="ECO:0008006" key="16">
    <source>
        <dbReference type="Google" id="ProtNLM"/>
    </source>
</evidence>
<protein>
    <recommendedName>
        <fullName evidence="16">Transcriptional-regulating factor 1-like</fullName>
    </recommendedName>
</protein>
<dbReference type="SMART" id="SM01189">
    <property type="entry name" value="ELM2"/>
    <property type="match status" value="1"/>
</dbReference>
<evidence type="ECO:0000313" key="14">
    <source>
        <dbReference type="EMBL" id="KAG7464481.1"/>
    </source>
</evidence>
<reference evidence="14" key="1">
    <citation type="submission" date="2021-01" db="EMBL/GenBank/DDBJ databases">
        <authorList>
            <person name="Zahm M."/>
            <person name="Roques C."/>
            <person name="Cabau C."/>
            <person name="Klopp C."/>
            <person name="Donnadieu C."/>
            <person name="Jouanno E."/>
            <person name="Lampietro C."/>
            <person name="Louis A."/>
            <person name="Herpin A."/>
            <person name="Echchiki A."/>
            <person name="Berthelot C."/>
            <person name="Parey E."/>
            <person name="Roest-Crollius H."/>
            <person name="Braasch I."/>
            <person name="Postlethwait J."/>
            <person name="Bobe J."/>
            <person name="Montfort J."/>
            <person name="Bouchez O."/>
            <person name="Begum T."/>
            <person name="Mejri S."/>
            <person name="Adams A."/>
            <person name="Chen W.-J."/>
            <person name="Guiguen Y."/>
        </authorList>
    </citation>
    <scope>NUCLEOTIDE SEQUENCE</scope>
    <source>
        <strain evidence="14">YG-15Mar2019-1</strain>
        <tissue evidence="14">Brain</tissue>
    </source>
</reference>
<dbReference type="PANTHER" id="PTHR16089">
    <property type="entry name" value="REST COREPRESSOR COREST PROTEIN-RELATED"/>
    <property type="match status" value="1"/>
</dbReference>
<feature type="domain" description="ELM2" evidence="12">
    <location>
        <begin position="439"/>
        <end position="534"/>
    </location>
</feature>
<evidence type="ECO:0000256" key="1">
    <source>
        <dbReference type="ARBA" id="ARBA00004123"/>
    </source>
</evidence>
<evidence type="ECO:0000256" key="3">
    <source>
        <dbReference type="ARBA" id="ARBA00022771"/>
    </source>
</evidence>
<feature type="region of interest" description="Disordered" evidence="10">
    <location>
        <begin position="90"/>
        <end position="110"/>
    </location>
</feature>
<feature type="compositionally biased region" description="Polar residues" evidence="10">
    <location>
        <begin position="349"/>
        <end position="370"/>
    </location>
</feature>
<keyword evidence="5" id="KW-0805">Transcription regulation</keyword>
<feature type="compositionally biased region" description="Pro residues" evidence="10">
    <location>
        <begin position="317"/>
        <end position="326"/>
    </location>
</feature>
<dbReference type="Gene3D" id="1.10.10.60">
    <property type="entry name" value="Homeodomain-like"/>
    <property type="match status" value="1"/>
</dbReference>
<keyword evidence="3 9" id="KW-0863">Zinc-finger</keyword>
<feature type="compositionally biased region" description="Polar residues" evidence="10">
    <location>
        <begin position="270"/>
        <end position="288"/>
    </location>
</feature>
<evidence type="ECO:0000313" key="15">
    <source>
        <dbReference type="Proteomes" id="UP001046870"/>
    </source>
</evidence>
<dbReference type="GO" id="GO:0005667">
    <property type="term" value="C:transcription regulator complex"/>
    <property type="evidence" value="ECO:0007669"/>
    <property type="project" value="TreeGrafter"/>
</dbReference>
<organism evidence="14 15">
    <name type="scientific">Megalops atlanticus</name>
    <name type="common">Tarpon</name>
    <name type="synonym">Clupea gigantea</name>
    <dbReference type="NCBI Taxonomy" id="7932"/>
    <lineage>
        <taxon>Eukaryota</taxon>
        <taxon>Metazoa</taxon>
        <taxon>Chordata</taxon>
        <taxon>Craniata</taxon>
        <taxon>Vertebrata</taxon>
        <taxon>Euteleostomi</taxon>
        <taxon>Actinopterygii</taxon>
        <taxon>Neopterygii</taxon>
        <taxon>Teleostei</taxon>
        <taxon>Elopiformes</taxon>
        <taxon>Megalopidae</taxon>
        <taxon>Megalops</taxon>
    </lineage>
</organism>
<dbReference type="FunFam" id="1.10.10.60:FF:000012">
    <property type="entry name" value="Metastasis-associated 1 family, member 3"/>
    <property type="match status" value="1"/>
</dbReference>
<dbReference type="InterPro" id="IPR009057">
    <property type="entry name" value="Homeodomain-like_sf"/>
</dbReference>
<dbReference type="Proteomes" id="UP001046870">
    <property type="component" value="Chromosome 14"/>
</dbReference>
<dbReference type="PROSITE" id="PS51156">
    <property type="entry name" value="ELM2"/>
    <property type="match status" value="1"/>
</dbReference>
<dbReference type="InterPro" id="IPR001005">
    <property type="entry name" value="SANT/Myb"/>
</dbReference>
<evidence type="ECO:0000259" key="13">
    <source>
        <dbReference type="PROSITE" id="PS51293"/>
    </source>
</evidence>
<dbReference type="GO" id="GO:0006357">
    <property type="term" value="P:regulation of transcription by RNA polymerase II"/>
    <property type="evidence" value="ECO:0007669"/>
    <property type="project" value="TreeGrafter"/>
</dbReference>
<evidence type="ECO:0000256" key="7">
    <source>
        <dbReference type="ARBA" id="ARBA00023163"/>
    </source>
</evidence>
<feature type="region of interest" description="Disordered" evidence="10">
    <location>
        <begin position="270"/>
        <end position="370"/>
    </location>
</feature>
<evidence type="ECO:0000256" key="9">
    <source>
        <dbReference type="PROSITE-ProRule" id="PRU00042"/>
    </source>
</evidence>
<accession>A0A9D3PMZ2</accession>
<dbReference type="InterPro" id="IPR013087">
    <property type="entry name" value="Znf_C2H2_type"/>
</dbReference>
<dbReference type="Pfam" id="PF01448">
    <property type="entry name" value="ELM2"/>
    <property type="match status" value="1"/>
</dbReference>
<keyword evidence="4" id="KW-0862">Zinc</keyword>
<comment type="caution">
    <text evidence="14">The sequence shown here is derived from an EMBL/GenBank/DDBJ whole genome shotgun (WGS) entry which is preliminary data.</text>
</comment>
<dbReference type="SMART" id="SM00717">
    <property type="entry name" value="SANT"/>
    <property type="match status" value="1"/>
</dbReference>
<dbReference type="EMBL" id="JAFDVH010000014">
    <property type="protein sequence ID" value="KAG7464481.1"/>
    <property type="molecule type" value="Genomic_DNA"/>
</dbReference>
<evidence type="ECO:0000256" key="6">
    <source>
        <dbReference type="ARBA" id="ARBA00023125"/>
    </source>
</evidence>
<evidence type="ECO:0000256" key="4">
    <source>
        <dbReference type="ARBA" id="ARBA00022833"/>
    </source>
</evidence>
<evidence type="ECO:0000256" key="2">
    <source>
        <dbReference type="ARBA" id="ARBA00022723"/>
    </source>
</evidence>
<feature type="domain" description="SANT" evidence="13">
    <location>
        <begin position="544"/>
        <end position="595"/>
    </location>
</feature>
<dbReference type="GO" id="GO:0003677">
    <property type="term" value="F:DNA binding"/>
    <property type="evidence" value="ECO:0007669"/>
    <property type="project" value="UniProtKB-KW"/>
</dbReference>
<sequence>MGDQTVIEPQDTHPCQGMYFLPTEAQRSGQHFCHDSLEEVGQFGAGSDTNITHNSHSICCSNMSGISRGRGTNACASEDGGKGGSWISRSAPHTQANFSTGRFGGGAGRGRFQNDGHLPKWCPAYHHQGAPGRGGGAFEQKLDSFSEAFARRSPSVPLIQNSSRGGLYSTSLGVGVGGVNSSLDMTFYPPQPQMQMQPSHSSSLTLTGKCPSLDWLQQSHDHTGGGGSSYTQIQDRDSNAAVIFTGDGEFSLRHTVPNQQDEFKTTDHYSLQTPLSSSSGQYPQSCVSFQPDRDPITSTGPVSPWCQEAPERDSPLSYPPSLPPCSAPSMPHPQGDGFRPGEGRRECFGSQSTVGGAPRPTSTKNAPRTNYTGLPFYSILQADRTLEAVWPGMPSHYTPRPMLNPIRRGTGLYCNLHSYPQPRGDLGSVWPEEDCLSLPCVNVGADFQVEVPHMPEDGAAESWLEDHPREELLWKPWEELGESADLQDQVEHLLDLCSSSAIPGGGTNLELALHCLSRCQGNILATVEMLLFSTPSSSESYHYTGSDVWMQSERRLFHKAFATYSKDFTLIQNMVKTKRVSQCVEFYYLCKKLPELQQKQWEREIGGEEERSSVMSSSTLPASNTVVRPLVMETAMPSPSLATSFPCKQCGKMFYKIKSRNAHMKIHRQQQEDWRERGHPSQILTHNMAQNLTQSQARLAFLQGPSNHISSINNSNPNAMPNTPSLQLYASPTWDTYELTADPSTFYYDPEGKVMLGMTGTAKAQIRWQ</sequence>
<dbReference type="PANTHER" id="PTHR16089:SF43">
    <property type="match status" value="1"/>
</dbReference>
<comment type="subcellular location">
    <subcellularLocation>
        <location evidence="1">Nucleus</location>
    </subcellularLocation>
</comment>
<dbReference type="InterPro" id="IPR000949">
    <property type="entry name" value="ELM2_dom"/>
</dbReference>
<dbReference type="GO" id="GO:0008270">
    <property type="term" value="F:zinc ion binding"/>
    <property type="evidence" value="ECO:0007669"/>
    <property type="project" value="UniProtKB-KW"/>
</dbReference>
<keyword evidence="8" id="KW-0539">Nucleus</keyword>
<keyword evidence="2" id="KW-0479">Metal-binding</keyword>
<feature type="domain" description="C2H2-type" evidence="11">
    <location>
        <begin position="645"/>
        <end position="672"/>
    </location>
</feature>
<dbReference type="GO" id="GO:0003714">
    <property type="term" value="F:transcription corepressor activity"/>
    <property type="evidence" value="ECO:0007669"/>
    <property type="project" value="TreeGrafter"/>
</dbReference>
<evidence type="ECO:0000256" key="10">
    <source>
        <dbReference type="SAM" id="MobiDB-lite"/>
    </source>
</evidence>
<evidence type="ECO:0000259" key="11">
    <source>
        <dbReference type="PROSITE" id="PS50157"/>
    </source>
</evidence>
<evidence type="ECO:0000256" key="5">
    <source>
        <dbReference type="ARBA" id="ARBA00023015"/>
    </source>
</evidence>
<dbReference type="InterPro" id="IPR017884">
    <property type="entry name" value="SANT_dom"/>
</dbReference>
<gene>
    <name evidence="14" type="ORF">MATL_G00166030</name>
</gene>
<keyword evidence="6" id="KW-0238">DNA-binding</keyword>
<dbReference type="SUPFAM" id="SSF46689">
    <property type="entry name" value="Homeodomain-like"/>
    <property type="match status" value="1"/>
</dbReference>
<evidence type="ECO:0000256" key="8">
    <source>
        <dbReference type="ARBA" id="ARBA00023242"/>
    </source>
</evidence>
<keyword evidence="7" id="KW-0804">Transcription</keyword>
<dbReference type="PROSITE" id="PS00028">
    <property type="entry name" value="ZINC_FINGER_C2H2_1"/>
    <property type="match status" value="1"/>
</dbReference>
<proteinExistence type="predicted"/>
<dbReference type="OrthoDB" id="10258692at2759"/>
<dbReference type="GO" id="GO:0000118">
    <property type="term" value="C:histone deacetylase complex"/>
    <property type="evidence" value="ECO:0007669"/>
    <property type="project" value="TreeGrafter"/>
</dbReference>
<dbReference type="InterPro" id="IPR051066">
    <property type="entry name" value="Trans_reg/Corepressor"/>
</dbReference>
<feature type="compositionally biased region" description="Polar residues" evidence="10">
    <location>
        <begin position="90"/>
        <end position="100"/>
    </location>
</feature>
<dbReference type="PROSITE" id="PS50157">
    <property type="entry name" value="ZINC_FINGER_C2H2_2"/>
    <property type="match status" value="1"/>
</dbReference>
<keyword evidence="15" id="KW-1185">Reference proteome</keyword>
<evidence type="ECO:0000259" key="12">
    <source>
        <dbReference type="PROSITE" id="PS51156"/>
    </source>
</evidence>